<feature type="transmembrane region" description="Helical" evidence="1">
    <location>
        <begin position="6"/>
        <end position="26"/>
    </location>
</feature>
<evidence type="ECO:0000313" key="2">
    <source>
        <dbReference type="EMBL" id="VDO06456.1"/>
    </source>
</evidence>
<keyword evidence="1" id="KW-0812">Transmembrane</keyword>
<reference evidence="2 3" key="2">
    <citation type="submission" date="2018-11" db="EMBL/GenBank/DDBJ databases">
        <authorList>
            <consortium name="Pathogen Informatics"/>
        </authorList>
    </citation>
    <scope>NUCLEOTIDE SEQUENCE [LARGE SCALE GENOMIC DNA]</scope>
</reference>
<gene>
    <name evidence="2" type="ORF">HNAJ_LOCUS9788</name>
</gene>
<dbReference type="EMBL" id="UZAE01012747">
    <property type="protein sequence ID" value="VDO06456.1"/>
    <property type="molecule type" value="Genomic_DNA"/>
</dbReference>
<accession>A0A0R3TQH1</accession>
<sequence>LILRAISSVISSIGVALSITLNNFWINKISAIQLITQSNPIGLEIVRPSKQLQFSSSRGESFNKTIDFIWLPGGFSNLCDNHITIETTVATATCSITLHTD</sequence>
<keyword evidence="3" id="KW-1185">Reference proteome</keyword>
<proteinExistence type="predicted"/>
<evidence type="ECO:0000313" key="4">
    <source>
        <dbReference type="WBParaSite" id="HNAJ_0000979301-mRNA-1"/>
    </source>
</evidence>
<reference evidence="4" key="1">
    <citation type="submission" date="2017-02" db="UniProtKB">
        <authorList>
            <consortium name="WormBaseParasite"/>
        </authorList>
    </citation>
    <scope>IDENTIFICATION</scope>
</reference>
<organism evidence="4">
    <name type="scientific">Rodentolepis nana</name>
    <name type="common">Dwarf tapeworm</name>
    <name type="synonym">Hymenolepis nana</name>
    <dbReference type="NCBI Taxonomy" id="102285"/>
    <lineage>
        <taxon>Eukaryota</taxon>
        <taxon>Metazoa</taxon>
        <taxon>Spiralia</taxon>
        <taxon>Lophotrochozoa</taxon>
        <taxon>Platyhelminthes</taxon>
        <taxon>Cestoda</taxon>
        <taxon>Eucestoda</taxon>
        <taxon>Cyclophyllidea</taxon>
        <taxon>Hymenolepididae</taxon>
        <taxon>Rodentolepis</taxon>
    </lineage>
</organism>
<evidence type="ECO:0000313" key="3">
    <source>
        <dbReference type="Proteomes" id="UP000278807"/>
    </source>
</evidence>
<name>A0A0R3TQH1_RODNA</name>
<evidence type="ECO:0000256" key="1">
    <source>
        <dbReference type="SAM" id="Phobius"/>
    </source>
</evidence>
<dbReference type="Proteomes" id="UP000278807">
    <property type="component" value="Unassembled WGS sequence"/>
</dbReference>
<dbReference type="WBParaSite" id="HNAJ_0000979301-mRNA-1">
    <property type="protein sequence ID" value="HNAJ_0000979301-mRNA-1"/>
    <property type="gene ID" value="HNAJ_0000979301"/>
</dbReference>
<dbReference type="AlphaFoldDB" id="A0A0R3TQH1"/>
<keyword evidence="1" id="KW-1133">Transmembrane helix</keyword>
<protein>
    <submittedName>
        <fullName evidence="4">GPS domain-containing protein</fullName>
    </submittedName>
</protein>
<keyword evidence="1" id="KW-0472">Membrane</keyword>